<organism evidence="1 2">
    <name type="scientific">Hygrophoropsis aurantiaca</name>
    <dbReference type="NCBI Taxonomy" id="72124"/>
    <lineage>
        <taxon>Eukaryota</taxon>
        <taxon>Fungi</taxon>
        <taxon>Dikarya</taxon>
        <taxon>Basidiomycota</taxon>
        <taxon>Agaricomycotina</taxon>
        <taxon>Agaricomycetes</taxon>
        <taxon>Agaricomycetidae</taxon>
        <taxon>Boletales</taxon>
        <taxon>Coniophorineae</taxon>
        <taxon>Hygrophoropsidaceae</taxon>
        <taxon>Hygrophoropsis</taxon>
    </lineage>
</organism>
<proteinExistence type="predicted"/>
<protein>
    <submittedName>
        <fullName evidence="1">Uncharacterized protein</fullName>
    </submittedName>
</protein>
<accession>A0ACB8AJ01</accession>
<name>A0ACB8AJ01_9AGAM</name>
<dbReference type="Proteomes" id="UP000790377">
    <property type="component" value="Unassembled WGS sequence"/>
</dbReference>
<evidence type="ECO:0000313" key="1">
    <source>
        <dbReference type="EMBL" id="KAH7913240.1"/>
    </source>
</evidence>
<sequence>MTRNKNRIYMAFYSRSGGSDYHLALLLSPKNPKPNDRDTRRFHAMNRPDPNRISQQEWVYESIQVFGRTSRLLALALLGKTEMDDNELSDLLASVKLVQDDANWNCRSWVFSAIEVLRSNGIITATPLSPNELYVIGSQVASEFLKLTPAAREKVPVPTCDAAGKTISSEMK</sequence>
<reference evidence="1" key="1">
    <citation type="journal article" date="2021" name="New Phytol.">
        <title>Evolutionary innovations through gain and loss of genes in the ectomycorrhizal Boletales.</title>
        <authorList>
            <person name="Wu G."/>
            <person name="Miyauchi S."/>
            <person name="Morin E."/>
            <person name="Kuo A."/>
            <person name="Drula E."/>
            <person name="Varga T."/>
            <person name="Kohler A."/>
            <person name="Feng B."/>
            <person name="Cao Y."/>
            <person name="Lipzen A."/>
            <person name="Daum C."/>
            <person name="Hundley H."/>
            <person name="Pangilinan J."/>
            <person name="Johnson J."/>
            <person name="Barry K."/>
            <person name="LaButti K."/>
            <person name="Ng V."/>
            <person name="Ahrendt S."/>
            <person name="Min B."/>
            <person name="Choi I.G."/>
            <person name="Park H."/>
            <person name="Plett J.M."/>
            <person name="Magnuson J."/>
            <person name="Spatafora J.W."/>
            <person name="Nagy L.G."/>
            <person name="Henrissat B."/>
            <person name="Grigoriev I.V."/>
            <person name="Yang Z.L."/>
            <person name="Xu J."/>
            <person name="Martin F.M."/>
        </authorList>
    </citation>
    <scope>NUCLEOTIDE SEQUENCE</scope>
    <source>
        <strain evidence="1">ATCC 28755</strain>
    </source>
</reference>
<evidence type="ECO:0000313" key="2">
    <source>
        <dbReference type="Proteomes" id="UP000790377"/>
    </source>
</evidence>
<comment type="caution">
    <text evidence="1">The sequence shown here is derived from an EMBL/GenBank/DDBJ whole genome shotgun (WGS) entry which is preliminary data.</text>
</comment>
<gene>
    <name evidence="1" type="ORF">BJ138DRAFT_1146455</name>
</gene>
<dbReference type="EMBL" id="MU267634">
    <property type="protein sequence ID" value="KAH7913240.1"/>
    <property type="molecule type" value="Genomic_DNA"/>
</dbReference>
<keyword evidence="2" id="KW-1185">Reference proteome</keyword>